<feature type="region of interest" description="Disordered" evidence="8">
    <location>
        <begin position="363"/>
        <end position="395"/>
    </location>
</feature>
<evidence type="ECO:0000259" key="9">
    <source>
        <dbReference type="PROSITE" id="PS50235"/>
    </source>
</evidence>
<feature type="region of interest" description="Disordered" evidence="8">
    <location>
        <begin position="1"/>
        <end position="62"/>
    </location>
</feature>
<evidence type="ECO:0000256" key="6">
    <source>
        <dbReference type="ARBA" id="ARBA00022801"/>
    </source>
</evidence>
<keyword evidence="4" id="KW-0645">Protease</keyword>
<feature type="region of interest" description="Disordered" evidence="8">
    <location>
        <begin position="75"/>
        <end position="204"/>
    </location>
</feature>
<feature type="domain" description="USP" evidence="9">
    <location>
        <begin position="1"/>
        <end position="517"/>
    </location>
</feature>
<keyword evidence="7" id="KW-0788">Thiol protease</keyword>
<evidence type="ECO:0000256" key="5">
    <source>
        <dbReference type="ARBA" id="ARBA00022786"/>
    </source>
</evidence>
<dbReference type="EMBL" id="HBFB01003610">
    <property type="protein sequence ID" value="CAD8666326.1"/>
    <property type="molecule type" value="Transcribed_RNA"/>
</dbReference>
<dbReference type="PANTHER" id="PTHR21646">
    <property type="entry name" value="UBIQUITIN CARBOXYL-TERMINAL HYDROLASE"/>
    <property type="match status" value="1"/>
</dbReference>
<dbReference type="Pfam" id="PF00443">
    <property type="entry name" value="UCH"/>
    <property type="match status" value="1"/>
</dbReference>
<evidence type="ECO:0000256" key="3">
    <source>
        <dbReference type="ARBA" id="ARBA00012759"/>
    </source>
</evidence>
<feature type="compositionally biased region" description="Pro residues" evidence="8">
    <location>
        <begin position="90"/>
        <end position="101"/>
    </location>
</feature>
<feature type="compositionally biased region" description="Basic and acidic residues" evidence="8">
    <location>
        <begin position="130"/>
        <end position="141"/>
    </location>
</feature>
<evidence type="ECO:0000256" key="8">
    <source>
        <dbReference type="SAM" id="MobiDB-lite"/>
    </source>
</evidence>
<reference evidence="10" key="1">
    <citation type="submission" date="2021-01" db="EMBL/GenBank/DDBJ databases">
        <authorList>
            <person name="Corre E."/>
            <person name="Pelletier E."/>
            <person name="Niang G."/>
            <person name="Scheremetjew M."/>
            <person name="Finn R."/>
            <person name="Kale V."/>
            <person name="Holt S."/>
            <person name="Cochrane G."/>
            <person name="Meng A."/>
            <person name="Brown T."/>
            <person name="Cohen L."/>
        </authorList>
    </citation>
    <scope>NUCLEOTIDE SEQUENCE</scope>
    <source>
        <strain evidence="10">SAG 11-49</strain>
    </source>
</reference>
<dbReference type="SUPFAM" id="SSF54001">
    <property type="entry name" value="Cysteine proteinases"/>
    <property type="match status" value="1"/>
</dbReference>
<evidence type="ECO:0000313" key="10">
    <source>
        <dbReference type="EMBL" id="CAD8666326.1"/>
    </source>
</evidence>
<comment type="catalytic activity">
    <reaction evidence="1">
        <text>Thiol-dependent hydrolysis of ester, thioester, amide, peptide and isopeptide bonds formed by the C-terminal Gly of ubiquitin (a 76-residue protein attached to proteins as an intracellular targeting signal).</text>
        <dbReference type="EC" id="3.4.19.12"/>
    </reaction>
</comment>
<name>A0A7S0R3S0_9CHLO</name>
<dbReference type="AlphaFoldDB" id="A0A7S0R3S0"/>
<proteinExistence type="inferred from homology"/>
<protein>
    <recommendedName>
        <fullName evidence="3">ubiquitinyl hydrolase 1</fullName>
        <ecNumber evidence="3">3.4.19.12</ecNumber>
    </recommendedName>
</protein>
<dbReference type="InterPro" id="IPR018200">
    <property type="entry name" value="USP_CS"/>
</dbReference>
<dbReference type="EC" id="3.4.19.12" evidence="3"/>
<feature type="compositionally biased region" description="Basic and acidic residues" evidence="8">
    <location>
        <begin position="75"/>
        <end position="89"/>
    </location>
</feature>
<feature type="compositionally biased region" description="Low complexity" evidence="8">
    <location>
        <begin position="102"/>
        <end position="127"/>
    </location>
</feature>
<dbReference type="GO" id="GO:0004843">
    <property type="term" value="F:cysteine-type deubiquitinase activity"/>
    <property type="evidence" value="ECO:0007669"/>
    <property type="project" value="UniProtKB-EC"/>
</dbReference>
<dbReference type="PROSITE" id="PS00973">
    <property type="entry name" value="USP_2"/>
    <property type="match status" value="1"/>
</dbReference>
<organism evidence="10">
    <name type="scientific">Chlamydomonas leiostraca</name>
    <dbReference type="NCBI Taxonomy" id="1034604"/>
    <lineage>
        <taxon>Eukaryota</taxon>
        <taxon>Viridiplantae</taxon>
        <taxon>Chlorophyta</taxon>
        <taxon>core chlorophytes</taxon>
        <taxon>Chlorophyceae</taxon>
        <taxon>CS clade</taxon>
        <taxon>Chlamydomonadales</taxon>
        <taxon>Chlamydomonadaceae</taxon>
        <taxon>Chlamydomonas</taxon>
    </lineage>
</organism>
<evidence type="ECO:0000256" key="2">
    <source>
        <dbReference type="ARBA" id="ARBA00009085"/>
    </source>
</evidence>
<sequence>MAAAAAAGMSRPTSPVVPAGFSTGAEDSDAPTTGQDASPAPNKKGKKGGSNKAPPPKITRCGKCYTCTHKHLKKGCERNKALKEGKPYPDPDAPSSPPTAPSPAKATPAAPKASSPAPAGPSTAAASLPLKHEAAGRDGQPDPRPAAGAKGAESEGAPAGGLPSAAPEASTMDEPASSHLALHTEPWPQGQGQHGVREWEGQQQGAAAAVAAAVGALAGAPTPSAQPSNSKRASNPGNAAWATAAISSAPNAHGHVSLAACLRHFVQPEALSPSESWVCSHCKRRQPAVKQMSIRRAPPVLCLHVKRFEHCPGSNRILRKLQAPLAFPTDTLDLHPFLTATILKQRYRLRGIPEAMNPMLAPGEAAPGPAIKKDNASGSDAGAGATGPAAGIKQEPGAPFKAEAKAEIKSEGAAGGVSSVKQEAAAAVTGRLGPVPMDIDGAAVTAAGLTGSAPGTHSLRYILYAVICHKGDITGGHYVVYVRSGGHWFLCDDAWVTLVEEEEVARCQAYMLFFCAAEYYQDCFLGLPATAPGK</sequence>
<keyword evidence="5" id="KW-0833">Ubl conjugation pathway</keyword>
<evidence type="ECO:0000256" key="1">
    <source>
        <dbReference type="ARBA" id="ARBA00000707"/>
    </source>
</evidence>
<evidence type="ECO:0000256" key="7">
    <source>
        <dbReference type="ARBA" id="ARBA00022807"/>
    </source>
</evidence>
<dbReference type="GO" id="GO:0016579">
    <property type="term" value="P:protein deubiquitination"/>
    <property type="evidence" value="ECO:0007669"/>
    <property type="project" value="InterPro"/>
</dbReference>
<evidence type="ECO:0000256" key="4">
    <source>
        <dbReference type="ARBA" id="ARBA00022670"/>
    </source>
</evidence>
<dbReference type="InterPro" id="IPR050185">
    <property type="entry name" value="Ub_carboxyl-term_hydrolase"/>
</dbReference>
<dbReference type="PANTHER" id="PTHR21646:SF24">
    <property type="entry name" value="UBIQUITIN CARBOXYL-TERMINAL HYDROLASE"/>
    <property type="match status" value="1"/>
</dbReference>
<dbReference type="InterPro" id="IPR001394">
    <property type="entry name" value="Peptidase_C19_UCH"/>
</dbReference>
<dbReference type="PROSITE" id="PS50235">
    <property type="entry name" value="USP_3"/>
    <property type="match status" value="1"/>
</dbReference>
<dbReference type="GO" id="GO:0006508">
    <property type="term" value="P:proteolysis"/>
    <property type="evidence" value="ECO:0007669"/>
    <property type="project" value="UniProtKB-KW"/>
</dbReference>
<dbReference type="InterPro" id="IPR028889">
    <property type="entry name" value="USP"/>
</dbReference>
<feature type="compositionally biased region" description="Low complexity" evidence="8">
    <location>
        <begin position="376"/>
        <end position="391"/>
    </location>
</feature>
<gene>
    <name evidence="10" type="ORF">CLEI1391_LOCUS1890</name>
</gene>
<dbReference type="Gene3D" id="3.90.70.10">
    <property type="entry name" value="Cysteine proteinases"/>
    <property type="match status" value="2"/>
</dbReference>
<dbReference type="InterPro" id="IPR038765">
    <property type="entry name" value="Papain-like_cys_pep_sf"/>
</dbReference>
<keyword evidence="6" id="KW-0378">Hydrolase</keyword>
<accession>A0A7S0R3S0</accession>
<feature type="compositionally biased region" description="Low complexity" evidence="8">
    <location>
        <begin position="145"/>
        <end position="170"/>
    </location>
</feature>
<comment type="similarity">
    <text evidence="2">Belongs to the peptidase C19 family.</text>
</comment>